<evidence type="ECO:0000256" key="1">
    <source>
        <dbReference type="ARBA" id="ARBA00007476"/>
    </source>
</evidence>
<dbReference type="Gene3D" id="3.10.20.30">
    <property type="match status" value="1"/>
</dbReference>
<dbReference type="SUPFAM" id="SSF81271">
    <property type="entry name" value="TGS-like"/>
    <property type="match status" value="1"/>
</dbReference>
<evidence type="ECO:0000313" key="3">
    <source>
        <dbReference type="EMBL" id="EQD61989.1"/>
    </source>
</evidence>
<accession>T1C969</accession>
<evidence type="ECO:0000259" key="2">
    <source>
        <dbReference type="PROSITE" id="PS51880"/>
    </source>
</evidence>
<organism evidence="3">
    <name type="scientific">mine drainage metagenome</name>
    <dbReference type="NCBI Taxonomy" id="410659"/>
    <lineage>
        <taxon>unclassified sequences</taxon>
        <taxon>metagenomes</taxon>
        <taxon>ecological metagenomes</taxon>
    </lineage>
</organism>
<protein>
    <submittedName>
        <fullName evidence="3">Translation-associated GTPase</fullName>
    </submittedName>
</protein>
<gene>
    <name evidence="3" type="ORF">B1B_07458</name>
</gene>
<dbReference type="InterPro" id="IPR012675">
    <property type="entry name" value="Beta-grasp_dom_sf"/>
</dbReference>
<name>T1C969_9ZZZZ</name>
<comment type="similarity">
    <text evidence="1">Belongs to the RelA/SpoT family.</text>
</comment>
<dbReference type="EMBL" id="AUZY01004743">
    <property type="protein sequence ID" value="EQD61989.1"/>
    <property type="molecule type" value="Genomic_DNA"/>
</dbReference>
<sequence length="77" mass="8666">MVVFPVEDESRWTDSKGRVLPDAFLVPRGTTARQLAYRVHTDLGEGFLKAVDARRKRTLGADHPLEPGDVIRVVSHR</sequence>
<dbReference type="InterPro" id="IPR012676">
    <property type="entry name" value="TGS-like"/>
</dbReference>
<feature type="domain" description="TGS" evidence="2">
    <location>
        <begin position="1"/>
        <end position="75"/>
    </location>
</feature>
<reference evidence="3" key="1">
    <citation type="submission" date="2013-08" db="EMBL/GenBank/DDBJ databases">
        <authorList>
            <person name="Mendez C."/>
            <person name="Richter M."/>
            <person name="Ferrer M."/>
            <person name="Sanchez J."/>
        </authorList>
    </citation>
    <scope>NUCLEOTIDE SEQUENCE</scope>
</reference>
<dbReference type="PROSITE" id="PS51880">
    <property type="entry name" value="TGS"/>
    <property type="match status" value="1"/>
</dbReference>
<proteinExistence type="inferred from homology"/>
<dbReference type="Pfam" id="PF02824">
    <property type="entry name" value="TGS"/>
    <property type="match status" value="1"/>
</dbReference>
<dbReference type="FunFam" id="3.10.20.30:FF:000002">
    <property type="entry name" value="GTP pyrophosphokinase (RelA/SpoT)"/>
    <property type="match status" value="1"/>
</dbReference>
<dbReference type="AlphaFoldDB" id="T1C969"/>
<comment type="caution">
    <text evidence="3">The sequence shown here is derived from an EMBL/GenBank/DDBJ whole genome shotgun (WGS) entry which is preliminary data.</text>
</comment>
<reference evidence="3" key="2">
    <citation type="journal article" date="2014" name="ISME J.">
        <title>Microbial stratification in low pH oxic and suboxic macroscopic growths along an acid mine drainage.</title>
        <authorList>
            <person name="Mendez-Garcia C."/>
            <person name="Mesa V."/>
            <person name="Sprenger R.R."/>
            <person name="Richter M."/>
            <person name="Diez M.S."/>
            <person name="Solano J."/>
            <person name="Bargiela R."/>
            <person name="Golyshina O.V."/>
            <person name="Manteca A."/>
            <person name="Ramos J.L."/>
            <person name="Gallego J.R."/>
            <person name="Llorente I."/>
            <person name="Martins Dos Santos V.A."/>
            <person name="Jensen O.N."/>
            <person name="Pelaez A.I."/>
            <person name="Sanchez J."/>
            <person name="Ferrer M."/>
        </authorList>
    </citation>
    <scope>NUCLEOTIDE SEQUENCE</scope>
</reference>
<dbReference type="InterPro" id="IPR004095">
    <property type="entry name" value="TGS"/>
</dbReference>